<keyword evidence="3" id="KW-1185">Reference proteome</keyword>
<organism evidence="2 3">
    <name type="scientific">Achromobacter agilis</name>
    <dbReference type="NCBI Taxonomy" id="1353888"/>
    <lineage>
        <taxon>Bacteria</taxon>
        <taxon>Pseudomonadati</taxon>
        <taxon>Pseudomonadota</taxon>
        <taxon>Betaproteobacteria</taxon>
        <taxon>Burkholderiales</taxon>
        <taxon>Alcaligenaceae</taxon>
        <taxon>Achromobacter</taxon>
    </lineage>
</organism>
<dbReference type="EMBL" id="UFQB01000015">
    <property type="protein sequence ID" value="SSW68335.1"/>
    <property type="molecule type" value="Genomic_DNA"/>
</dbReference>
<dbReference type="Pfam" id="PF16976">
    <property type="entry name" value="RcpC"/>
    <property type="match status" value="1"/>
</dbReference>
<dbReference type="Proteomes" id="UP000289184">
    <property type="component" value="Unassembled WGS sequence"/>
</dbReference>
<evidence type="ECO:0000313" key="2">
    <source>
        <dbReference type="EMBL" id="SSW68335.1"/>
    </source>
</evidence>
<dbReference type="AlphaFoldDB" id="A0A446CKR8"/>
<sequence length="286" mass="29771">MTSRIVLVAQRLRRTSVYALALAAGLVSAWAVREHVQQRIQVLEAKARVPQVSRLVAAYDLPAGTLLDEAHLAVREIPEQWAPRASIDPLDVAAVVGATLLADAANGEPLLRSHLTFNAPVPSLASRLKAGQRALTVAAADLGGLGEMLRAGDAIDIYVSFSHRQRELTVPVLQGMRVLAAGRETEGDDGRGAGNITLAASPDEAMRFVAARQAGALTALLRHRDDAAAVGRAAQSDLASLIGLDPEAKAAPGVAILYGDRLDGQAGELLQDSAGSTPTGIQGGTP</sequence>
<dbReference type="RefSeq" id="WP_129528674.1">
    <property type="nucleotide sequence ID" value="NZ_UFQB01000015.1"/>
</dbReference>
<dbReference type="Pfam" id="PF08666">
    <property type="entry name" value="SAF"/>
    <property type="match status" value="1"/>
</dbReference>
<dbReference type="NCBIfam" id="TIGR03177">
    <property type="entry name" value="pilus_cpaB"/>
    <property type="match status" value="1"/>
</dbReference>
<evidence type="ECO:0000313" key="3">
    <source>
        <dbReference type="Proteomes" id="UP000289184"/>
    </source>
</evidence>
<dbReference type="SMART" id="SM00858">
    <property type="entry name" value="SAF"/>
    <property type="match status" value="1"/>
</dbReference>
<reference evidence="2 3" key="1">
    <citation type="submission" date="2018-07" db="EMBL/GenBank/DDBJ databases">
        <authorList>
            <person name="Peeters C."/>
        </authorList>
    </citation>
    <scope>NUCLEOTIDE SEQUENCE [LARGE SCALE GENOMIC DNA]</scope>
    <source>
        <strain evidence="2 3">LMG 3411</strain>
    </source>
</reference>
<dbReference type="InterPro" id="IPR031571">
    <property type="entry name" value="RcpC_dom"/>
</dbReference>
<dbReference type="InterPro" id="IPR013974">
    <property type="entry name" value="SAF"/>
</dbReference>
<evidence type="ECO:0000259" key="1">
    <source>
        <dbReference type="SMART" id="SM00858"/>
    </source>
</evidence>
<name>A0A446CKR8_9BURK</name>
<proteinExistence type="predicted"/>
<gene>
    <name evidence="2" type="ORF">AGI3411_03523</name>
</gene>
<protein>
    <recommendedName>
        <fullName evidence="1">SAF domain-containing protein</fullName>
    </recommendedName>
</protein>
<dbReference type="CDD" id="cd11614">
    <property type="entry name" value="SAF_CpaB_FlgA_like"/>
    <property type="match status" value="1"/>
</dbReference>
<feature type="domain" description="SAF" evidence="1">
    <location>
        <begin position="52"/>
        <end position="116"/>
    </location>
</feature>
<dbReference type="OrthoDB" id="2037472at2"/>
<dbReference type="InterPro" id="IPR017592">
    <property type="entry name" value="Pilus_assmbl_Flp-typ_CpaB"/>
</dbReference>
<accession>A0A446CKR8</accession>